<dbReference type="KEGG" id="eiv:EIN_251230"/>
<dbReference type="AlphaFoldDB" id="A0A0A1UGK8"/>
<dbReference type="InterPro" id="IPR029062">
    <property type="entry name" value="Class_I_gatase-like"/>
</dbReference>
<proteinExistence type="predicted"/>
<sequence>MKVQRIRVLLLKSHPGSYHVMGVLGRYSQKVSVSINTTQIITYDLLKKIGPDVLFLSDTAGTPVQLTVDEIDAIKRYVSNNVGKGIIATYAAFWYEESYKGDKVIFNNSALLELFGLKQNAQFRPKASQVTLKSISIEGEWVIGGKNKLVGGYESVQVPTTSWENILGGATVIAIDEKTGGCVTSYHEEFYTAMYINMMPEYSFGNTMGDPFLIVNMIENVYKSARHSLQSLCYLSLKSAHTVKHLLQQQVVMKQLSPAALKTFAEYATSRFKMSKKNKVFLRTLGITELTKPQKKCIGSL</sequence>
<organism evidence="1 2">
    <name type="scientific">Entamoeba invadens IP1</name>
    <dbReference type="NCBI Taxonomy" id="370355"/>
    <lineage>
        <taxon>Eukaryota</taxon>
        <taxon>Amoebozoa</taxon>
        <taxon>Evosea</taxon>
        <taxon>Archamoebae</taxon>
        <taxon>Mastigamoebida</taxon>
        <taxon>Entamoebidae</taxon>
        <taxon>Entamoeba</taxon>
    </lineage>
</organism>
<dbReference type="OrthoDB" id="27199at2759"/>
<dbReference type="VEuPathDB" id="AmoebaDB:EIN_251230"/>
<name>A0A0A1UGK8_ENTIV</name>
<dbReference type="GeneID" id="14893835"/>
<gene>
    <name evidence="1" type="ORF">EIN_251230</name>
</gene>
<dbReference type="SUPFAM" id="SSF52317">
    <property type="entry name" value="Class I glutamine amidotransferase-like"/>
    <property type="match status" value="1"/>
</dbReference>
<accession>A0A0A1UGK8</accession>
<protein>
    <submittedName>
        <fullName evidence="1">Uncharacterized protein</fullName>
    </submittedName>
</protein>
<dbReference type="Proteomes" id="UP000014680">
    <property type="component" value="Unassembled WGS sequence"/>
</dbReference>
<keyword evidence="2" id="KW-1185">Reference proteome</keyword>
<dbReference type="RefSeq" id="XP_004261750.1">
    <property type="nucleotide sequence ID" value="XM_004261702.1"/>
</dbReference>
<reference evidence="1 2" key="1">
    <citation type="submission" date="2012-10" db="EMBL/GenBank/DDBJ databases">
        <authorList>
            <person name="Zafar N."/>
            <person name="Inman J."/>
            <person name="Hall N."/>
            <person name="Lorenzi H."/>
            <person name="Caler E."/>
        </authorList>
    </citation>
    <scope>NUCLEOTIDE SEQUENCE [LARGE SCALE GENOMIC DNA]</scope>
    <source>
        <strain evidence="1 2">IP1</strain>
    </source>
</reference>
<dbReference type="OMA" id="TAMYINM"/>
<dbReference type="EMBL" id="KB206169">
    <property type="protein sequence ID" value="ELP94979.1"/>
    <property type="molecule type" value="Genomic_DNA"/>
</dbReference>
<evidence type="ECO:0000313" key="2">
    <source>
        <dbReference type="Proteomes" id="UP000014680"/>
    </source>
</evidence>
<evidence type="ECO:0000313" key="1">
    <source>
        <dbReference type="EMBL" id="ELP94979.1"/>
    </source>
</evidence>